<feature type="domain" description="Dynein heavy chain C-terminal" evidence="1">
    <location>
        <begin position="103"/>
        <end position="191"/>
    </location>
</feature>
<name>A0AAE0G5F6_9CHLO</name>
<feature type="domain" description="Dynein heavy chain C-terminal" evidence="1">
    <location>
        <begin position="20"/>
        <end position="74"/>
    </location>
</feature>
<accession>A0AAE0G5F6</accession>
<reference evidence="2 3" key="1">
    <citation type="journal article" date="2015" name="Genome Biol. Evol.">
        <title>Comparative Genomics of a Bacterivorous Green Alga Reveals Evolutionary Causalities and Consequences of Phago-Mixotrophic Mode of Nutrition.</title>
        <authorList>
            <person name="Burns J.A."/>
            <person name="Paasch A."/>
            <person name="Narechania A."/>
            <person name="Kim E."/>
        </authorList>
    </citation>
    <scope>NUCLEOTIDE SEQUENCE [LARGE SCALE GENOMIC DNA]</scope>
    <source>
        <strain evidence="2 3">PLY_AMNH</strain>
    </source>
</reference>
<sequence>LDDRLLGLRLASLTEARGVRAQECARMNTLLKALRATLVELKLGLEGALNMSEKLELLMDSLSQSQVPEAWTRRGEPEGGGVLGRPEGGAGVLGTADPEGGAGLFSPQSFLTAVMQTTARTKGLALNSMVVHTEVTKLLPEEALDPPLEGAYIHGFFLEGARWDTRSSRLADSHPKELHPPLPVVHAKALVHSEVNGICLCSSTLRTYHHLTPAL</sequence>
<dbReference type="InterPro" id="IPR026983">
    <property type="entry name" value="DHC"/>
</dbReference>
<dbReference type="Gene3D" id="3.10.490.20">
    <property type="match status" value="1"/>
</dbReference>
<comment type="caution">
    <text evidence="2">The sequence shown here is derived from an EMBL/GenBank/DDBJ whole genome shotgun (WGS) entry which is preliminary data.</text>
</comment>
<dbReference type="Gene3D" id="1.20.1270.280">
    <property type="match status" value="1"/>
</dbReference>
<dbReference type="EMBL" id="LGRX02009262">
    <property type="protein sequence ID" value="KAK3271929.1"/>
    <property type="molecule type" value="Genomic_DNA"/>
</dbReference>
<dbReference type="GO" id="GO:0045505">
    <property type="term" value="F:dynein intermediate chain binding"/>
    <property type="evidence" value="ECO:0007669"/>
    <property type="project" value="InterPro"/>
</dbReference>
<dbReference type="InterPro" id="IPR043160">
    <property type="entry name" value="Dynein_C_barrel"/>
</dbReference>
<evidence type="ECO:0000313" key="2">
    <source>
        <dbReference type="EMBL" id="KAK3271929.1"/>
    </source>
</evidence>
<protein>
    <recommendedName>
        <fullName evidence="1">Dynein heavy chain C-terminal domain-containing protein</fullName>
    </recommendedName>
</protein>
<dbReference type="PANTHER" id="PTHR46961">
    <property type="entry name" value="DYNEIN HEAVY CHAIN 1, AXONEMAL-LIKE PROTEIN"/>
    <property type="match status" value="1"/>
</dbReference>
<evidence type="ECO:0000313" key="3">
    <source>
        <dbReference type="Proteomes" id="UP001190700"/>
    </source>
</evidence>
<keyword evidence="3" id="KW-1185">Reference proteome</keyword>
<feature type="non-terminal residue" evidence="2">
    <location>
        <position position="1"/>
    </location>
</feature>
<gene>
    <name evidence="2" type="ORF">CYMTET_19745</name>
</gene>
<dbReference type="GO" id="GO:0007018">
    <property type="term" value="P:microtubule-based movement"/>
    <property type="evidence" value="ECO:0007669"/>
    <property type="project" value="InterPro"/>
</dbReference>
<evidence type="ECO:0000259" key="1">
    <source>
        <dbReference type="Pfam" id="PF18199"/>
    </source>
</evidence>
<dbReference type="GO" id="GO:0051959">
    <property type="term" value="F:dynein light intermediate chain binding"/>
    <property type="evidence" value="ECO:0007669"/>
    <property type="project" value="InterPro"/>
</dbReference>
<dbReference type="InterPro" id="IPR041228">
    <property type="entry name" value="Dynein_C"/>
</dbReference>
<dbReference type="Proteomes" id="UP001190700">
    <property type="component" value="Unassembled WGS sequence"/>
</dbReference>
<dbReference type="GO" id="GO:0030286">
    <property type="term" value="C:dynein complex"/>
    <property type="evidence" value="ECO:0007669"/>
    <property type="project" value="InterPro"/>
</dbReference>
<dbReference type="AlphaFoldDB" id="A0AAE0G5F6"/>
<proteinExistence type="predicted"/>
<organism evidence="2 3">
    <name type="scientific">Cymbomonas tetramitiformis</name>
    <dbReference type="NCBI Taxonomy" id="36881"/>
    <lineage>
        <taxon>Eukaryota</taxon>
        <taxon>Viridiplantae</taxon>
        <taxon>Chlorophyta</taxon>
        <taxon>Pyramimonadophyceae</taxon>
        <taxon>Pyramimonadales</taxon>
        <taxon>Pyramimonadaceae</taxon>
        <taxon>Cymbomonas</taxon>
    </lineage>
</organism>
<dbReference type="Pfam" id="PF18199">
    <property type="entry name" value="Dynein_C"/>
    <property type="match status" value="2"/>
</dbReference>